<organism evidence="5 6">
    <name type="scientific">Flammeovirga agarivorans</name>
    <dbReference type="NCBI Taxonomy" id="2726742"/>
    <lineage>
        <taxon>Bacteria</taxon>
        <taxon>Pseudomonadati</taxon>
        <taxon>Bacteroidota</taxon>
        <taxon>Cytophagia</taxon>
        <taxon>Cytophagales</taxon>
        <taxon>Flammeovirgaceae</taxon>
        <taxon>Flammeovirga</taxon>
    </lineage>
</organism>
<name>A0A7X8XV28_9BACT</name>
<proteinExistence type="predicted"/>
<dbReference type="EMBL" id="JABAIL010000002">
    <property type="protein sequence ID" value="NLR90918.1"/>
    <property type="molecule type" value="Genomic_DNA"/>
</dbReference>
<feature type="domain" description="HTH araC/xylS-type" evidence="4">
    <location>
        <begin position="216"/>
        <end position="314"/>
    </location>
</feature>
<dbReference type="PRINTS" id="PR00032">
    <property type="entry name" value="HTHARAC"/>
</dbReference>
<accession>A0A7X8XV28</accession>
<dbReference type="GO" id="GO:0043565">
    <property type="term" value="F:sequence-specific DNA binding"/>
    <property type="evidence" value="ECO:0007669"/>
    <property type="project" value="InterPro"/>
</dbReference>
<dbReference type="GO" id="GO:0003700">
    <property type="term" value="F:DNA-binding transcription factor activity"/>
    <property type="evidence" value="ECO:0007669"/>
    <property type="project" value="InterPro"/>
</dbReference>
<dbReference type="PROSITE" id="PS01124">
    <property type="entry name" value="HTH_ARAC_FAMILY_2"/>
    <property type="match status" value="1"/>
</dbReference>
<keyword evidence="2" id="KW-0238">DNA-binding</keyword>
<keyword evidence="3" id="KW-0804">Transcription</keyword>
<evidence type="ECO:0000256" key="1">
    <source>
        <dbReference type="ARBA" id="ARBA00023015"/>
    </source>
</evidence>
<keyword evidence="6" id="KW-1185">Reference proteome</keyword>
<dbReference type="InterPro" id="IPR053142">
    <property type="entry name" value="PchR_regulatory_protein"/>
</dbReference>
<dbReference type="Gene3D" id="1.10.10.60">
    <property type="entry name" value="Homeodomain-like"/>
    <property type="match status" value="1"/>
</dbReference>
<protein>
    <submittedName>
        <fullName evidence="5">Helix-turn-helix domain-containing protein</fullName>
    </submittedName>
</protein>
<dbReference type="SUPFAM" id="SSF46689">
    <property type="entry name" value="Homeodomain-like"/>
    <property type="match status" value="1"/>
</dbReference>
<dbReference type="InterPro" id="IPR020449">
    <property type="entry name" value="Tscrpt_reg_AraC-type_HTH"/>
</dbReference>
<evidence type="ECO:0000313" key="6">
    <source>
        <dbReference type="Proteomes" id="UP000585050"/>
    </source>
</evidence>
<gene>
    <name evidence="5" type="ORF">HGP29_06855</name>
</gene>
<keyword evidence="1" id="KW-0805">Transcription regulation</keyword>
<evidence type="ECO:0000259" key="4">
    <source>
        <dbReference type="PROSITE" id="PS01124"/>
    </source>
</evidence>
<dbReference type="Proteomes" id="UP000585050">
    <property type="component" value="Unassembled WGS sequence"/>
</dbReference>
<dbReference type="InterPro" id="IPR009057">
    <property type="entry name" value="Homeodomain-like_sf"/>
</dbReference>
<comment type="caution">
    <text evidence="5">The sequence shown here is derived from an EMBL/GenBank/DDBJ whole genome shotgun (WGS) entry which is preliminary data.</text>
</comment>
<evidence type="ECO:0000256" key="3">
    <source>
        <dbReference type="ARBA" id="ARBA00023163"/>
    </source>
</evidence>
<dbReference type="PANTHER" id="PTHR47893">
    <property type="entry name" value="REGULATORY PROTEIN PCHR"/>
    <property type="match status" value="1"/>
</dbReference>
<reference evidence="5 6" key="1">
    <citation type="submission" date="2020-04" db="EMBL/GenBank/DDBJ databases">
        <title>Flammeovirga sp. SR4, a novel species isolated from seawater.</title>
        <authorList>
            <person name="Wang X."/>
        </authorList>
    </citation>
    <scope>NUCLEOTIDE SEQUENCE [LARGE SCALE GENOMIC DNA]</scope>
    <source>
        <strain evidence="5 6">SR4</strain>
    </source>
</reference>
<dbReference type="SMART" id="SM00342">
    <property type="entry name" value="HTH_ARAC"/>
    <property type="match status" value="1"/>
</dbReference>
<dbReference type="InterPro" id="IPR018060">
    <property type="entry name" value="HTH_AraC"/>
</dbReference>
<dbReference type="AlphaFoldDB" id="A0A7X8XV28"/>
<dbReference type="Pfam" id="PF12833">
    <property type="entry name" value="HTH_18"/>
    <property type="match status" value="1"/>
</dbReference>
<dbReference type="RefSeq" id="WP_168881628.1">
    <property type="nucleotide sequence ID" value="NZ_JABAIL010000002.1"/>
</dbReference>
<dbReference type="PANTHER" id="PTHR47893:SF1">
    <property type="entry name" value="REGULATORY PROTEIN PCHR"/>
    <property type="match status" value="1"/>
</dbReference>
<sequence length="315" mass="37266">MSNNLKLNHQHFDNQLKRIQDTIGGTLLNENHLAVDNDNVTGNFYYHTNGYMDFVINDLKVNQDITIEFFHRNDKDFTAQFFGNNLQYQISETESIEISIPNGLFIFKDTQSIDMNFKKGDIVQQATIYFSKDILRTETIEYLKQLDNFIFHEGDSNLLMWKKSIYDTVVIDQDLKEEWYVLKMTELNLLFQNLIRRINAKEEKKIYTDYELDCVFKIKDIITTDIKSKPVVSELAQEYGINLNKLEKVFKHLFKETVYQFYKKARIYKVQDEIKSTNKAFTEIAYDYGYTDVNHMSKNFKKTFGITPSQYKSEG</sequence>
<evidence type="ECO:0000313" key="5">
    <source>
        <dbReference type="EMBL" id="NLR90918.1"/>
    </source>
</evidence>
<evidence type="ECO:0000256" key="2">
    <source>
        <dbReference type="ARBA" id="ARBA00023125"/>
    </source>
</evidence>